<keyword evidence="4" id="KW-1185">Reference proteome</keyword>
<reference evidence="3 4" key="1">
    <citation type="submission" date="2019-02" db="EMBL/GenBank/DDBJ databases">
        <title>Deep-cultivation of Planctomycetes and their phenomic and genomic characterization uncovers novel biology.</title>
        <authorList>
            <person name="Wiegand S."/>
            <person name="Jogler M."/>
            <person name="Boedeker C."/>
            <person name="Pinto D."/>
            <person name="Vollmers J."/>
            <person name="Rivas-Marin E."/>
            <person name="Kohn T."/>
            <person name="Peeters S.H."/>
            <person name="Heuer A."/>
            <person name="Rast P."/>
            <person name="Oberbeckmann S."/>
            <person name="Bunk B."/>
            <person name="Jeske O."/>
            <person name="Meyerdierks A."/>
            <person name="Storesund J.E."/>
            <person name="Kallscheuer N."/>
            <person name="Luecker S."/>
            <person name="Lage O.M."/>
            <person name="Pohl T."/>
            <person name="Merkel B.J."/>
            <person name="Hornburger P."/>
            <person name="Mueller R.-W."/>
            <person name="Bruemmer F."/>
            <person name="Labrenz M."/>
            <person name="Spormann A.M."/>
            <person name="Op den Camp H."/>
            <person name="Overmann J."/>
            <person name="Amann R."/>
            <person name="Jetten M.S.M."/>
            <person name="Mascher T."/>
            <person name="Medema M.H."/>
            <person name="Devos D.P."/>
            <person name="Kaster A.-K."/>
            <person name="Ovreas L."/>
            <person name="Rohde M."/>
            <person name="Galperin M.Y."/>
            <person name="Jogler C."/>
        </authorList>
    </citation>
    <scope>NUCLEOTIDE SEQUENCE [LARGE SCALE GENOMIC DNA]</scope>
    <source>
        <strain evidence="3 4">ETA_A1</strain>
    </source>
</reference>
<name>A0A517XRA2_9BACT</name>
<keyword evidence="1" id="KW-1133">Transmembrane helix</keyword>
<feature type="transmembrane region" description="Helical" evidence="1">
    <location>
        <begin position="171"/>
        <end position="191"/>
    </location>
</feature>
<keyword evidence="1" id="KW-0472">Membrane</keyword>
<dbReference type="KEGG" id="uli:ETAA1_19720"/>
<feature type="transmembrane region" description="Helical" evidence="1">
    <location>
        <begin position="46"/>
        <end position="67"/>
    </location>
</feature>
<dbReference type="Proteomes" id="UP000319576">
    <property type="component" value="Chromosome"/>
</dbReference>
<evidence type="ECO:0000313" key="3">
    <source>
        <dbReference type="EMBL" id="QDU20029.1"/>
    </source>
</evidence>
<feature type="transmembrane region" description="Helical" evidence="1">
    <location>
        <begin position="197"/>
        <end position="214"/>
    </location>
</feature>
<feature type="transmembrane region" description="Helical" evidence="1">
    <location>
        <begin position="79"/>
        <end position="99"/>
    </location>
</feature>
<protein>
    <submittedName>
        <fullName evidence="3">Fatty acid desaturase</fullName>
    </submittedName>
</protein>
<dbReference type="OrthoDB" id="214298at2"/>
<accession>A0A517XRA2</accession>
<dbReference type="Pfam" id="PF00487">
    <property type="entry name" value="FA_desaturase"/>
    <property type="match status" value="1"/>
</dbReference>
<feature type="domain" description="Fatty acid desaturase" evidence="2">
    <location>
        <begin position="45"/>
        <end position="222"/>
    </location>
</feature>
<gene>
    <name evidence="3" type="ORF">ETAA1_19720</name>
</gene>
<organism evidence="3 4">
    <name type="scientific">Urbifossiella limnaea</name>
    <dbReference type="NCBI Taxonomy" id="2528023"/>
    <lineage>
        <taxon>Bacteria</taxon>
        <taxon>Pseudomonadati</taxon>
        <taxon>Planctomycetota</taxon>
        <taxon>Planctomycetia</taxon>
        <taxon>Gemmatales</taxon>
        <taxon>Gemmataceae</taxon>
        <taxon>Urbifossiella</taxon>
    </lineage>
</organism>
<feature type="transmembrane region" description="Helical" evidence="1">
    <location>
        <begin position="133"/>
        <end position="151"/>
    </location>
</feature>
<evidence type="ECO:0000256" key="1">
    <source>
        <dbReference type="SAM" id="Phobius"/>
    </source>
</evidence>
<dbReference type="AlphaFoldDB" id="A0A517XRA2"/>
<evidence type="ECO:0000313" key="4">
    <source>
        <dbReference type="Proteomes" id="UP000319576"/>
    </source>
</evidence>
<proteinExistence type="predicted"/>
<evidence type="ECO:0000259" key="2">
    <source>
        <dbReference type="Pfam" id="PF00487"/>
    </source>
</evidence>
<dbReference type="InterPro" id="IPR005804">
    <property type="entry name" value="FA_desaturase_dom"/>
</dbReference>
<dbReference type="GO" id="GO:0006629">
    <property type="term" value="P:lipid metabolic process"/>
    <property type="evidence" value="ECO:0007669"/>
    <property type="project" value="InterPro"/>
</dbReference>
<keyword evidence="1" id="KW-0812">Transmembrane</keyword>
<feature type="transmembrane region" description="Helical" evidence="1">
    <location>
        <begin position="21"/>
        <end position="40"/>
    </location>
</feature>
<dbReference type="RefSeq" id="WP_145236899.1">
    <property type="nucleotide sequence ID" value="NZ_CP036273.1"/>
</dbReference>
<dbReference type="EMBL" id="CP036273">
    <property type="protein sequence ID" value="QDU20029.1"/>
    <property type="molecule type" value="Genomic_DNA"/>
</dbReference>
<sequence>MTSPTALVTARKLSWADTLRGHARTAPVMLLVPATFLAVYLGAPWWAVALLMAVQLHFMHACLIGFHETAHFNFAPARAYNEVCGLLLGTSTFMSLTLYRAVHHTHHAYFGTDRDEELWPHTRPDAPRRFRRLMAAFELGLGLIATPLLFLRSFLRRGGPVREPHVRRRVWVELAVIAVVWSGTVAAVAALDLWLPFVVAWVLPAFLVGNVTTWRKYVEHVGLTGD</sequence>